<evidence type="ECO:0000256" key="9">
    <source>
        <dbReference type="ARBA" id="ARBA00022801"/>
    </source>
</evidence>
<dbReference type="Gene3D" id="2.130.10.10">
    <property type="entry name" value="YVTN repeat-like/Quinoprotein amine dehydrogenase"/>
    <property type="match status" value="1"/>
</dbReference>
<keyword evidence="10" id="KW-0269">Exonuclease</keyword>
<keyword evidence="7" id="KW-0479">Metal-binding</keyword>
<dbReference type="RefSeq" id="XP_043050609.1">
    <property type="nucleotide sequence ID" value="XM_043194858.1"/>
</dbReference>
<dbReference type="PANTHER" id="PTHR15728:SF0">
    <property type="entry name" value="PAN2-PAN3 DEADENYLATION COMPLEX CATALYTIC SUBUNIT PAN2"/>
    <property type="match status" value="1"/>
</dbReference>
<gene>
    <name evidence="12" type="primary">PAN2</name>
    <name evidence="12" type="ORF">KQ657_004176</name>
</gene>
<dbReference type="SUPFAM" id="SSF50978">
    <property type="entry name" value="WD40 repeat-like"/>
    <property type="match status" value="1"/>
</dbReference>
<evidence type="ECO:0000256" key="10">
    <source>
        <dbReference type="ARBA" id="ARBA00022839"/>
    </source>
</evidence>
<dbReference type="InterPro" id="IPR012337">
    <property type="entry name" value="RNaseH-like_sf"/>
</dbReference>
<keyword evidence="9" id="KW-0378">Hydrolase</keyword>
<dbReference type="InterPro" id="IPR015943">
    <property type="entry name" value="WD40/YVTN_repeat-like_dom_sf"/>
</dbReference>
<organism evidence="12 13">
    <name type="scientific">Scheffersomyces spartinae</name>
    <dbReference type="NCBI Taxonomy" id="45513"/>
    <lineage>
        <taxon>Eukaryota</taxon>
        <taxon>Fungi</taxon>
        <taxon>Dikarya</taxon>
        <taxon>Ascomycota</taxon>
        <taxon>Saccharomycotina</taxon>
        <taxon>Pichiomycetes</taxon>
        <taxon>Debaryomycetaceae</taxon>
        <taxon>Scheffersomyces</taxon>
    </lineage>
</organism>
<dbReference type="InterPro" id="IPR036322">
    <property type="entry name" value="WD40_repeat_dom_sf"/>
</dbReference>
<dbReference type="InterPro" id="IPR050785">
    <property type="entry name" value="PAN2-PAN3_catalytic_subunit"/>
</dbReference>
<dbReference type="SUPFAM" id="SSF54001">
    <property type="entry name" value="Cysteine proteinases"/>
    <property type="match status" value="1"/>
</dbReference>
<dbReference type="EMBL" id="JAHMUF010000005">
    <property type="protein sequence ID" value="KAG7195062.1"/>
    <property type="molecule type" value="Genomic_DNA"/>
</dbReference>
<evidence type="ECO:0000256" key="4">
    <source>
        <dbReference type="ARBA" id="ARBA00022574"/>
    </source>
</evidence>
<evidence type="ECO:0000256" key="2">
    <source>
        <dbReference type="ARBA" id="ARBA00004496"/>
    </source>
</evidence>
<keyword evidence="5" id="KW-0507">mRNA processing</keyword>
<dbReference type="GO" id="GO:0046872">
    <property type="term" value="F:metal ion binding"/>
    <property type="evidence" value="ECO:0007669"/>
    <property type="project" value="UniProtKB-KW"/>
</dbReference>
<dbReference type="InterPro" id="IPR028889">
    <property type="entry name" value="USP"/>
</dbReference>
<dbReference type="FunFam" id="3.30.420.10:FF:000028">
    <property type="entry name" value="PAN2-PAN3 deadenylation complex catalytic subunit PAN2"/>
    <property type="match status" value="1"/>
</dbReference>
<evidence type="ECO:0000256" key="6">
    <source>
        <dbReference type="ARBA" id="ARBA00022722"/>
    </source>
</evidence>
<dbReference type="PANTHER" id="PTHR15728">
    <property type="entry name" value="DEADENYLATION COMPLEX CATALYTIC SUBUNIT PAN2"/>
    <property type="match status" value="1"/>
</dbReference>
<dbReference type="SUPFAM" id="SSF53098">
    <property type="entry name" value="Ribonuclease H-like"/>
    <property type="match status" value="1"/>
</dbReference>
<dbReference type="GeneID" id="66117550"/>
<dbReference type="InterPro" id="IPR036397">
    <property type="entry name" value="RNaseH_sf"/>
</dbReference>
<dbReference type="SMART" id="SM00479">
    <property type="entry name" value="EXOIII"/>
    <property type="match status" value="1"/>
</dbReference>
<keyword evidence="8" id="KW-0677">Repeat</keyword>
<dbReference type="Gene3D" id="3.30.420.10">
    <property type="entry name" value="Ribonuclease H-like superfamily/Ribonuclease H"/>
    <property type="match status" value="1"/>
</dbReference>
<dbReference type="GO" id="GO:0003676">
    <property type="term" value="F:nucleic acid binding"/>
    <property type="evidence" value="ECO:0007669"/>
    <property type="project" value="InterPro"/>
</dbReference>
<name>A0A9P8AKE6_9ASCO</name>
<dbReference type="AlphaFoldDB" id="A0A9P8AKE6"/>
<dbReference type="InterPro" id="IPR048841">
    <property type="entry name" value="PAN2_N"/>
</dbReference>
<dbReference type="GO" id="GO:0000289">
    <property type="term" value="P:nuclear-transcribed mRNA poly(A) tail shortening"/>
    <property type="evidence" value="ECO:0007669"/>
    <property type="project" value="TreeGrafter"/>
</dbReference>
<evidence type="ECO:0000256" key="5">
    <source>
        <dbReference type="ARBA" id="ARBA00022664"/>
    </source>
</evidence>
<dbReference type="OrthoDB" id="16516at2759"/>
<evidence type="ECO:0000256" key="3">
    <source>
        <dbReference type="ARBA" id="ARBA00022490"/>
    </source>
</evidence>
<evidence type="ECO:0000313" key="12">
    <source>
        <dbReference type="EMBL" id="KAG7195062.1"/>
    </source>
</evidence>
<proteinExistence type="predicted"/>
<dbReference type="Pfam" id="PF00929">
    <property type="entry name" value="RNase_T"/>
    <property type="match status" value="1"/>
</dbReference>
<dbReference type="GO" id="GO:0031251">
    <property type="term" value="C:PAN complex"/>
    <property type="evidence" value="ECO:0007669"/>
    <property type="project" value="TreeGrafter"/>
</dbReference>
<dbReference type="GO" id="GO:0000932">
    <property type="term" value="C:P-body"/>
    <property type="evidence" value="ECO:0007669"/>
    <property type="project" value="TreeGrafter"/>
</dbReference>
<dbReference type="PROSITE" id="PS50235">
    <property type="entry name" value="USP_3"/>
    <property type="match status" value="1"/>
</dbReference>
<keyword evidence="6" id="KW-0540">Nuclease</keyword>
<accession>A0A9P8AKE6</accession>
<dbReference type="InterPro" id="IPR028881">
    <property type="entry name" value="PAN2_UCH_dom"/>
</dbReference>
<sequence length="1213" mass="136633">MEGWIEVLRTQVGEPSDNITSQYFDANQNLIWIGSSSGYTSSFLSHPSPFQLYPYTRFCSTTQNASSTPVIQLLNNKDGILSLLHNNLNFNNRTGMCRLSLNSSYFDSSSLTLLPQLFKTLSCMSLNHTTTNEVIIGSSLSLLKVDLNKPQILSHFDYQGSLSHINHQSKFLTLGKTQGTIDLFDPKSNEIIKSFIGHNGFLADLDVLGLGGSIYPMRVSSIYPSKTVSSSMLGQMSYSNNTMGLNGGNFAANDVIIDPLINIFDVRMMRSLAPIPFPFGANWVKFHPKLPNILVVASSSGEIEFVDMYDQLNIHLYQADLGRLATTPSSTVEEFTPSSLSNLQISSNGEFIAFNDSKATVHLWSQGNNTTTDFVNFPSAVIQPNMVMPSSFNSVSIESDDPLLAVGMPYYKDSLLSNFASDLTFTKEMAKLPAAIDDELVEEFQNHQQLSLSSVGPFISYDKSIYGSPYLASKYERGHLKDGLAAPKFISGTSVDGKGGAGAGAGAVGRGIKGNLEEEVFQYKPEETSKTSPTPLVAPSCYNRLEIKYSKFGVEDFDFNYYNLSGYNRLSGLENHLDNSYINPLLQLYRYSPAFYNLVTGSLLSEWLPNSNDFITTNNPQGSSVLLEMGYLFDMMYKAQGKNVRVTNFSQVLLENHMFTQQGLLNANEGKNLSSWQLRNLIINFNKFLLLQLQEDHLNQHPGLNLPLDIFGIQYEIEIKGYGGDCNVYDKIYNTQLSLDLMTPPPNNNGIPSKKFMPLGNMLPKYGSTVSTAAVATSVASLPTSSGFTLASRKNHNLLTYLEYTLNQHRSIPCRVHNLIHEIEMKSSVAKLPPLLCINLDMDNKEMKLIHGFKKWLVPEFYVNYSTTNKRIHLKPMVTQFNQDNIKYELLGYVCEIHRSDGSGSNLVSFVKVNEKWFLFNDFLVIPIPDEEVFNLTYRWKRPTIVVYHNTENNQMSSQFNHLTSQCKFDDSILYRDHFAGTIRESYKKEYELLTRSEAPTFGSLVAIDAEFVMLKPEKLEVKCNGSKQLIRPKLTSLARVSVLRGDNVEKQGVPFIDDYVVHKTKIYNYLTNFSGIEENDLDLIKSLKNLVTLQTAYRRLWLLLNMGCVFVGHGLYNDFRTINLQVPSSQIKDTAEFFYLSEYKRRLGLKFLAYVLLQEKVQTGNHDSIEDARTALMLYKKYLELVGTGTLESTLNRIYMEGQHLRFKVPDQ</sequence>
<evidence type="ECO:0000259" key="11">
    <source>
        <dbReference type="PROSITE" id="PS50235"/>
    </source>
</evidence>
<keyword evidence="13" id="KW-1185">Reference proteome</keyword>
<comment type="caution">
    <text evidence="12">The sequence shown here is derived from an EMBL/GenBank/DDBJ whole genome shotgun (WGS) entry which is preliminary data.</text>
</comment>
<dbReference type="GO" id="GO:0004535">
    <property type="term" value="F:poly(A)-specific ribonuclease activity"/>
    <property type="evidence" value="ECO:0007669"/>
    <property type="project" value="UniProtKB-EC"/>
</dbReference>
<keyword evidence="3" id="KW-0963">Cytoplasm</keyword>
<keyword evidence="4" id="KW-0853">WD repeat</keyword>
<protein>
    <submittedName>
        <fullName evidence="12">Poly(A)-specific ribonuclease</fullName>
    </submittedName>
</protein>
<dbReference type="Pfam" id="PF13423">
    <property type="entry name" value="UCH_1"/>
    <property type="match status" value="1"/>
</dbReference>
<reference evidence="12" key="1">
    <citation type="submission" date="2021-03" db="EMBL/GenBank/DDBJ databases">
        <authorList>
            <person name="Palmer J.M."/>
        </authorList>
    </citation>
    <scope>NUCLEOTIDE SEQUENCE</scope>
    <source>
        <strain evidence="12">ARV_011</strain>
    </source>
</reference>
<dbReference type="CDD" id="cd06143">
    <property type="entry name" value="PAN2_exo"/>
    <property type="match status" value="1"/>
</dbReference>
<evidence type="ECO:0000256" key="8">
    <source>
        <dbReference type="ARBA" id="ARBA00022737"/>
    </source>
</evidence>
<dbReference type="Pfam" id="PF20770">
    <property type="entry name" value="PAN2_N"/>
    <property type="match status" value="1"/>
</dbReference>
<dbReference type="Proteomes" id="UP000790833">
    <property type="component" value="Unassembled WGS sequence"/>
</dbReference>
<evidence type="ECO:0000256" key="7">
    <source>
        <dbReference type="ARBA" id="ARBA00022723"/>
    </source>
</evidence>
<dbReference type="GO" id="GO:0006397">
    <property type="term" value="P:mRNA processing"/>
    <property type="evidence" value="ECO:0007669"/>
    <property type="project" value="UniProtKB-KW"/>
</dbReference>
<evidence type="ECO:0000313" key="13">
    <source>
        <dbReference type="Proteomes" id="UP000790833"/>
    </source>
</evidence>
<dbReference type="Gene3D" id="3.90.70.10">
    <property type="entry name" value="Cysteine proteinases"/>
    <property type="match status" value="1"/>
</dbReference>
<dbReference type="InterPro" id="IPR038765">
    <property type="entry name" value="Papain-like_cys_pep_sf"/>
</dbReference>
<comment type="catalytic activity">
    <reaction evidence="1">
        <text>Exonucleolytic cleavage of poly(A) to 5'-AMP.</text>
        <dbReference type="EC" id="3.1.13.4"/>
    </reaction>
</comment>
<comment type="subcellular location">
    <subcellularLocation>
        <location evidence="2">Cytoplasm</location>
    </subcellularLocation>
</comment>
<dbReference type="InterPro" id="IPR013520">
    <property type="entry name" value="Ribonucl_H"/>
</dbReference>
<evidence type="ECO:0000256" key="1">
    <source>
        <dbReference type="ARBA" id="ARBA00001663"/>
    </source>
</evidence>
<feature type="domain" description="USP" evidence="11">
    <location>
        <begin position="571"/>
        <end position="951"/>
    </location>
</feature>